<evidence type="ECO:0000259" key="9">
    <source>
        <dbReference type="PROSITE" id="PS50109"/>
    </source>
</evidence>
<dbReference type="AlphaFoldDB" id="A0A2K9HJQ7"/>
<dbReference type="PANTHER" id="PTHR45453">
    <property type="entry name" value="PHOSPHATE REGULON SENSOR PROTEIN PHOR"/>
    <property type="match status" value="1"/>
</dbReference>
<evidence type="ECO:0000256" key="7">
    <source>
        <dbReference type="ARBA" id="ARBA00023012"/>
    </source>
</evidence>
<organism evidence="10 11">
    <name type="scientific">Companilactobacillus alimentarius DSM 20249</name>
    <dbReference type="NCBI Taxonomy" id="1423720"/>
    <lineage>
        <taxon>Bacteria</taxon>
        <taxon>Bacillati</taxon>
        <taxon>Bacillota</taxon>
        <taxon>Bacilli</taxon>
        <taxon>Lactobacillales</taxon>
        <taxon>Lactobacillaceae</taxon>
        <taxon>Companilactobacillus</taxon>
    </lineage>
</organism>
<evidence type="ECO:0000256" key="3">
    <source>
        <dbReference type="ARBA" id="ARBA00012438"/>
    </source>
</evidence>
<keyword evidence="7" id="KW-0902">Two-component regulatory system</keyword>
<keyword evidence="6" id="KW-0418">Kinase</keyword>
<dbReference type="GO" id="GO:0000155">
    <property type="term" value="F:phosphorelay sensor kinase activity"/>
    <property type="evidence" value="ECO:0007669"/>
    <property type="project" value="InterPro"/>
</dbReference>
<protein>
    <recommendedName>
        <fullName evidence="3">histidine kinase</fullName>
        <ecNumber evidence="3">2.7.13.3</ecNumber>
    </recommendedName>
</protein>
<feature type="domain" description="Histidine kinase" evidence="9">
    <location>
        <begin position="87"/>
        <end position="295"/>
    </location>
</feature>
<keyword evidence="8" id="KW-0175">Coiled coil</keyword>
<dbReference type="CDD" id="cd00082">
    <property type="entry name" value="HisKA"/>
    <property type="match status" value="1"/>
</dbReference>
<evidence type="ECO:0000256" key="1">
    <source>
        <dbReference type="ARBA" id="ARBA00000085"/>
    </source>
</evidence>
<dbReference type="PROSITE" id="PS50109">
    <property type="entry name" value="HIS_KIN"/>
    <property type="match status" value="1"/>
</dbReference>
<dbReference type="Pfam" id="PF00512">
    <property type="entry name" value="HisKA"/>
    <property type="match status" value="1"/>
</dbReference>
<dbReference type="GO" id="GO:0004721">
    <property type="term" value="F:phosphoprotein phosphatase activity"/>
    <property type="evidence" value="ECO:0007669"/>
    <property type="project" value="TreeGrafter"/>
</dbReference>
<dbReference type="Gene3D" id="1.10.287.130">
    <property type="match status" value="1"/>
</dbReference>
<dbReference type="InterPro" id="IPR036890">
    <property type="entry name" value="HATPase_C_sf"/>
</dbReference>
<dbReference type="SMART" id="SM00388">
    <property type="entry name" value="HisKA"/>
    <property type="match status" value="1"/>
</dbReference>
<dbReference type="EC" id="2.7.13.3" evidence="3"/>
<feature type="coiled-coil region" evidence="8">
    <location>
        <begin position="53"/>
        <end position="91"/>
    </location>
</feature>
<dbReference type="GO" id="GO:0005886">
    <property type="term" value="C:plasma membrane"/>
    <property type="evidence" value="ECO:0007669"/>
    <property type="project" value="TreeGrafter"/>
</dbReference>
<evidence type="ECO:0000313" key="10">
    <source>
        <dbReference type="EMBL" id="AUI72771.1"/>
    </source>
</evidence>
<dbReference type="Gene3D" id="3.30.565.10">
    <property type="entry name" value="Histidine kinase-like ATPase, C-terminal domain"/>
    <property type="match status" value="1"/>
</dbReference>
<dbReference type="InterPro" id="IPR036097">
    <property type="entry name" value="HisK_dim/P_sf"/>
</dbReference>
<dbReference type="EMBL" id="CP018867">
    <property type="protein sequence ID" value="AUI72771.1"/>
    <property type="molecule type" value="Genomic_DNA"/>
</dbReference>
<evidence type="ECO:0000256" key="2">
    <source>
        <dbReference type="ARBA" id="ARBA00004370"/>
    </source>
</evidence>
<sequence length="303" mass="34675">MNIVIFLTISCLILISILGLILHDISRITKDLNYINENDTNGKVTTSTTLLVIKKLAQACNFNLEKKQQLKENQEIQNKQFNQMLTNLTHDIKTPLTVSIGYVQLLNQNSTGKNQQDLTRVQDNLNSVNYYLHYLMDFNLIREKSKNLNITQFNLSDVLQRELFNYYDQLNAKKINAQIEIAPKIIVNSDEMLFKRIFQNLLGNILKYATTDMRVMLNNDGGIIKLSFENQTAEKINDGTQLLNRFYTADNSRTNRSIGLGLSIVQSLVTTLGGKIKLETNHNKFVVKLTFKHLQTKKASTIV</sequence>
<keyword evidence="11" id="KW-1185">Reference proteome</keyword>
<evidence type="ECO:0000256" key="4">
    <source>
        <dbReference type="ARBA" id="ARBA00022553"/>
    </source>
</evidence>
<name>A0A2K9HJQ7_9LACO</name>
<dbReference type="Proteomes" id="UP000234653">
    <property type="component" value="Chromosome"/>
</dbReference>
<dbReference type="InterPro" id="IPR003661">
    <property type="entry name" value="HisK_dim/P_dom"/>
</dbReference>
<comment type="catalytic activity">
    <reaction evidence="1">
        <text>ATP + protein L-histidine = ADP + protein N-phospho-L-histidine.</text>
        <dbReference type="EC" id="2.7.13.3"/>
    </reaction>
</comment>
<dbReference type="SUPFAM" id="SSF47384">
    <property type="entry name" value="Homodimeric domain of signal transducing histidine kinase"/>
    <property type="match status" value="1"/>
</dbReference>
<dbReference type="PANTHER" id="PTHR45453:SF1">
    <property type="entry name" value="PHOSPHATE REGULON SENSOR PROTEIN PHOR"/>
    <property type="match status" value="1"/>
</dbReference>
<dbReference type="PRINTS" id="PR01780">
    <property type="entry name" value="LANTIREGPROT"/>
</dbReference>
<evidence type="ECO:0000256" key="6">
    <source>
        <dbReference type="ARBA" id="ARBA00022777"/>
    </source>
</evidence>
<accession>A0A2K9HJQ7</accession>
<keyword evidence="5" id="KW-0808">Transferase</keyword>
<dbReference type="Pfam" id="PF02518">
    <property type="entry name" value="HATPase_c"/>
    <property type="match status" value="1"/>
</dbReference>
<gene>
    <name evidence="10" type="ORF">LA20249_03400</name>
</gene>
<evidence type="ECO:0000256" key="5">
    <source>
        <dbReference type="ARBA" id="ARBA00022679"/>
    </source>
</evidence>
<dbReference type="SUPFAM" id="SSF55874">
    <property type="entry name" value="ATPase domain of HSP90 chaperone/DNA topoisomerase II/histidine kinase"/>
    <property type="match status" value="1"/>
</dbReference>
<dbReference type="SMART" id="SM00387">
    <property type="entry name" value="HATPase_c"/>
    <property type="match status" value="1"/>
</dbReference>
<dbReference type="KEGG" id="lali:LA20249_03400"/>
<dbReference type="InterPro" id="IPR050351">
    <property type="entry name" value="BphY/WalK/GraS-like"/>
</dbReference>
<evidence type="ECO:0000313" key="11">
    <source>
        <dbReference type="Proteomes" id="UP000234653"/>
    </source>
</evidence>
<dbReference type="InterPro" id="IPR008358">
    <property type="entry name" value="Sig_transdc_His_kin/Pase_MprB"/>
</dbReference>
<dbReference type="CDD" id="cd00075">
    <property type="entry name" value="HATPase"/>
    <property type="match status" value="1"/>
</dbReference>
<evidence type="ECO:0000256" key="8">
    <source>
        <dbReference type="SAM" id="Coils"/>
    </source>
</evidence>
<reference evidence="10 11" key="1">
    <citation type="submission" date="2016-12" db="EMBL/GenBank/DDBJ databases">
        <title>The whole genome sequencing and assembly of Lactobacillus alimentarius DSM 20249T strain.</title>
        <authorList>
            <person name="Lee Y.-J."/>
            <person name="Yi H."/>
            <person name="Bahn Y.-S."/>
            <person name="Kim J.F."/>
            <person name="Lee D.-W."/>
        </authorList>
    </citation>
    <scope>NUCLEOTIDE SEQUENCE [LARGE SCALE GENOMIC DNA]</scope>
    <source>
        <strain evidence="10 11">DSM 20249</strain>
    </source>
</reference>
<dbReference type="STRING" id="1423720.FC67_GL001959"/>
<proteinExistence type="predicted"/>
<comment type="subcellular location">
    <subcellularLocation>
        <location evidence="2">Membrane</location>
    </subcellularLocation>
</comment>
<dbReference type="InterPro" id="IPR003594">
    <property type="entry name" value="HATPase_dom"/>
</dbReference>
<keyword evidence="4" id="KW-0597">Phosphoprotein</keyword>
<dbReference type="GO" id="GO:0016036">
    <property type="term" value="P:cellular response to phosphate starvation"/>
    <property type="evidence" value="ECO:0007669"/>
    <property type="project" value="TreeGrafter"/>
</dbReference>
<dbReference type="InterPro" id="IPR005467">
    <property type="entry name" value="His_kinase_dom"/>
</dbReference>